<dbReference type="AlphaFoldDB" id="A0AAC8X172"/>
<keyword evidence="1" id="KW-0732">Signal</keyword>
<evidence type="ECO:0000313" key="5">
    <source>
        <dbReference type="EMBL" id="AMB97961.1"/>
    </source>
</evidence>
<sequence>MKQVTIFQTSDIHGYIYPTSYLTREENQPFGLLKVNENYLREKGRLADKSSLLISTGDIIQGSPLTHYLQKHRHSAAAIVENMNRMGYDIAVPGNHEFNYGQEYLLNSYQNAQFPILCANILDDTDQPFFGKPYKIFERNGIKIAVLGLTTQYIPNWEHPAHITGLQFRSAVETAKEYVPMLSSMADVVVVAYHGGFECELDTLEPVEQGAGENEGYALTHEVPGIDVLLTGHQHNEIARVVNGVAVVMPGDKGRHLGKVTLDLNKYDGDEHWTLVDAVPELISTTVDTPIRKEAAARLADLQAEIENWLDQPVGTIQGDMKIDSVDMARIHDHPYVEFVHRVQNYYGQTEISAAALFNNDAKGFPNAVTVRDVLNNYPFPNTLAVVKITGAELKAAIEHSAEFFILNEDQEIVMSKDWQYPKPKPYNYDMYEGIDYIIDVSKPIGQRVTKLNYHDQPLDLEAEFEVTLNQYRAIGGGDYHMFDSSKIVREVNMEMNQLISHYLETHQEIKATCNNNFQVVNGNNWPE</sequence>
<gene>
    <name evidence="5" type="ORF">AWM74_06845</name>
</gene>
<dbReference type="PRINTS" id="PR01607">
    <property type="entry name" value="APYRASEFAMLY"/>
</dbReference>
<reference evidence="5 6" key="1">
    <citation type="journal article" date="2016" name="Genome Announc.">
        <title>Complete Genome Sequences of Aerococcus christensenii CCUG 28831T, Aerococcus sanguinicola CCUG 43001T, Aerococcus urinae CCUG 36881T, Aerococcus urinaeequi CCUG 28094T, Aerococcus urinaehominis CCUG 42038 BT, and Aerococcus viridans CCUG 4311T.</title>
        <authorList>
            <person name="Carkaci D."/>
            <person name="Dargis R."/>
            <person name="Nielsen X.C."/>
            <person name="Skovgaard O."/>
            <person name="Fuursted K."/>
            <person name="Christensen J.J."/>
        </authorList>
    </citation>
    <scope>NUCLEOTIDE SEQUENCE [LARGE SCALE GENOMIC DNA]</scope>
    <source>
        <strain evidence="5 6">CCUG28094</strain>
    </source>
</reference>
<name>A0AAC8X172_9LACT</name>
<evidence type="ECO:0000256" key="2">
    <source>
        <dbReference type="RuleBase" id="RU362119"/>
    </source>
</evidence>
<keyword evidence="2" id="KW-0378">Hydrolase</keyword>
<dbReference type="EMBL" id="CP014162">
    <property type="protein sequence ID" value="AMB97961.1"/>
    <property type="molecule type" value="Genomic_DNA"/>
</dbReference>
<comment type="similarity">
    <text evidence="2">Belongs to the 5'-nucleotidase family.</text>
</comment>
<dbReference type="InterPro" id="IPR004843">
    <property type="entry name" value="Calcineurin-like_PHP"/>
</dbReference>
<dbReference type="InterPro" id="IPR036907">
    <property type="entry name" value="5'-Nucleotdase_C_sf"/>
</dbReference>
<accession>A0AAC8X172</accession>
<evidence type="ECO:0000259" key="3">
    <source>
        <dbReference type="Pfam" id="PF00149"/>
    </source>
</evidence>
<evidence type="ECO:0000259" key="4">
    <source>
        <dbReference type="Pfam" id="PF02872"/>
    </source>
</evidence>
<keyword evidence="2" id="KW-0547">Nucleotide-binding</keyword>
<feature type="domain" description="5'-Nucleotidase C-terminal" evidence="4">
    <location>
        <begin position="314"/>
        <end position="484"/>
    </location>
</feature>
<dbReference type="GO" id="GO:0009166">
    <property type="term" value="P:nucleotide catabolic process"/>
    <property type="evidence" value="ECO:0007669"/>
    <property type="project" value="InterPro"/>
</dbReference>
<dbReference type="PANTHER" id="PTHR11575:SF6">
    <property type="entry name" value="2',3'-CYCLIC-NUCLEOTIDE 2'-PHOSPHODIESTERASE_3'-NUCLEOTIDASE"/>
    <property type="match status" value="1"/>
</dbReference>
<dbReference type="Gene3D" id="3.60.21.10">
    <property type="match status" value="1"/>
</dbReference>
<organism evidence="5 6">
    <name type="scientific">Aerococcus urinaeequi</name>
    <dbReference type="NCBI Taxonomy" id="51665"/>
    <lineage>
        <taxon>Bacteria</taxon>
        <taxon>Bacillati</taxon>
        <taxon>Bacillota</taxon>
        <taxon>Bacilli</taxon>
        <taxon>Lactobacillales</taxon>
        <taxon>Aerococcaceae</taxon>
        <taxon>Aerococcus</taxon>
    </lineage>
</organism>
<dbReference type="Proteomes" id="UP000067698">
    <property type="component" value="Chromosome"/>
</dbReference>
<dbReference type="GO" id="GO:0016787">
    <property type="term" value="F:hydrolase activity"/>
    <property type="evidence" value="ECO:0007669"/>
    <property type="project" value="UniProtKB-KW"/>
</dbReference>
<feature type="domain" description="Calcineurin-like phosphoesterase" evidence="3">
    <location>
        <begin position="5"/>
        <end position="236"/>
    </location>
</feature>
<dbReference type="GO" id="GO:0030288">
    <property type="term" value="C:outer membrane-bounded periplasmic space"/>
    <property type="evidence" value="ECO:0007669"/>
    <property type="project" value="TreeGrafter"/>
</dbReference>
<dbReference type="SUPFAM" id="SSF55816">
    <property type="entry name" value="5'-nucleotidase (syn. UDP-sugar hydrolase), C-terminal domain"/>
    <property type="match status" value="1"/>
</dbReference>
<dbReference type="GO" id="GO:0000166">
    <property type="term" value="F:nucleotide binding"/>
    <property type="evidence" value="ECO:0007669"/>
    <property type="project" value="UniProtKB-KW"/>
</dbReference>
<dbReference type="InterPro" id="IPR008334">
    <property type="entry name" value="5'-Nucleotdase_C"/>
</dbReference>
<dbReference type="InterPro" id="IPR006179">
    <property type="entry name" value="5_nucleotidase/apyrase"/>
</dbReference>
<dbReference type="PANTHER" id="PTHR11575">
    <property type="entry name" value="5'-NUCLEOTIDASE-RELATED"/>
    <property type="match status" value="1"/>
</dbReference>
<dbReference type="Pfam" id="PF02872">
    <property type="entry name" value="5_nucleotid_C"/>
    <property type="match status" value="1"/>
</dbReference>
<evidence type="ECO:0000313" key="6">
    <source>
        <dbReference type="Proteomes" id="UP000067698"/>
    </source>
</evidence>
<dbReference type="InterPro" id="IPR029052">
    <property type="entry name" value="Metallo-depent_PP-like"/>
</dbReference>
<dbReference type="Pfam" id="PF00149">
    <property type="entry name" value="Metallophos"/>
    <property type="match status" value="1"/>
</dbReference>
<dbReference type="Gene3D" id="3.90.780.10">
    <property type="entry name" value="5'-Nucleotidase, C-terminal domain"/>
    <property type="match status" value="1"/>
</dbReference>
<protein>
    <submittedName>
        <fullName evidence="5">Bifunctional metallophosphatase/5'-nucleotidase</fullName>
    </submittedName>
</protein>
<proteinExistence type="inferred from homology"/>
<dbReference type="SUPFAM" id="SSF56300">
    <property type="entry name" value="Metallo-dependent phosphatases"/>
    <property type="match status" value="1"/>
</dbReference>
<evidence type="ECO:0000256" key="1">
    <source>
        <dbReference type="ARBA" id="ARBA00022729"/>
    </source>
</evidence>
<reference evidence="6" key="2">
    <citation type="submission" date="2016-01" db="EMBL/GenBank/DDBJ databases">
        <title>Six Aerococcus type strain genome sequencing and assembly using PacBio and Illumina Hiseq.</title>
        <authorList>
            <person name="Carkaci D."/>
            <person name="Dargis R."/>
            <person name="Nielsen X.C."/>
            <person name="Skovgaard O."/>
            <person name="Fuursted K."/>
            <person name="Christensen J.J."/>
        </authorList>
    </citation>
    <scope>NUCLEOTIDE SEQUENCE [LARGE SCALE GENOMIC DNA]</scope>
    <source>
        <strain evidence="6">CCUG28094</strain>
    </source>
</reference>